<evidence type="ECO:0000313" key="3">
    <source>
        <dbReference type="EMBL" id="QKF06968.1"/>
    </source>
</evidence>
<evidence type="ECO:0000256" key="2">
    <source>
        <dbReference type="SAM" id="Phobius"/>
    </source>
</evidence>
<evidence type="ECO:0000256" key="1">
    <source>
        <dbReference type="SAM" id="MobiDB-lite"/>
    </source>
</evidence>
<organism evidence="3 4">
    <name type="scientific">Berryella wangjianweii</name>
    <dbReference type="NCBI Taxonomy" id="2734634"/>
    <lineage>
        <taxon>Bacteria</taxon>
        <taxon>Bacillati</taxon>
        <taxon>Actinomycetota</taxon>
        <taxon>Coriobacteriia</taxon>
        <taxon>Eggerthellales</taxon>
        <taxon>Eggerthellaceae</taxon>
        <taxon>Berryella</taxon>
    </lineage>
</organism>
<keyword evidence="2" id="KW-1133">Transmembrane helix</keyword>
<proteinExistence type="predicted"/>
<feature type="transmembrane region" description="Helical" evidence="2">
    <location>
        <begin position="169"/>
        <end position="195"/>
    </location>
</feature>
<feature type="compositionally biased region" description="Pro residues" evidence="1">
    <location>
        <begin position="67"/>
        <end position="78"/>
    </location>
</feature>
<dbReference type="AlphaFoldDB" id="A0A6M8J5K7"/>
<keyword evidence="4" id="KW-1185">Reference proteome</keyword>
<dbReference type="EMBL" id="CP053716">
    <property type="protein sequence ID" value="QKF06968.1"/>
    <property type="molecule type" value="Genomic_DNA"/>
</dbReference>
<feature type="transmembrane region" description="Helical" evidence="2">
    <location>
        <begin position="121"/>
        <end position="149"/>
    </location>
</feature>
<reference evidence="4" key="1">
    <citation type="submission" date="2020-05" db="EMBL/GenBank/DDBJ databases">
        <title>Novel species in genus Nocardioides.</title>
        <authorList>
            <person name="Zhang G."/>
        </authorList>
    </citation>
    <scope>NUCLEOTIDE SEQUENCE [LARGE SCALE GENOMIC DNA]</scope>
    <source>
        <strain evidence="4">zg-1050</strain>
    </source>
</reference>
<sequence length="231" mass="23623">MTQYKESKTGPIPEGSEDGASDIQSGAGAAPSHAPGASDELGSSNEEASAYQGQSQQPGPSQSEPSRPTPPAGAPIPPQGFSDAPEPRQSRPEYLLLGMASIRATPEQAERIRSARGLLSFANVAGPVSLLIGGVVLSAAGLVMALVGWRRMVRLGEEFPDNPAVRKVLARQGLVSIAVCAVALALNVATMIAAFPTLMHKLESGELASVLNGGKATPNAPAAPAPNTTWG</sequence>
<feature type="compositionally biased region" description="Low complexity" evidence="1">
    <location>
        <begin position="52"/>
        <end position="66"/>
    </location>
</feature>
<accession>A0A6M8J5K7</accession>
<dbReference type="Proteomes" id="UP000503297">
    <property type="component" value="Chromosome"/>
</dbReference>
<keyword evidence="2" id="KW-0812">Transmembrane</keyword>
<feature type="region of interest" description="Disordered" evidence="1">
    <location>
        <begin position="1"/>
        <end position="89"/>
    </location>
</feature>
<protein>
    <submittedName>
        <fullName evidence="3">Uncharacterized protein</fullName>
    </submittedName>
</protein>
<dbReference type="RefSeq" id="WP_173163713.1">
    <property type="nucleotide sequence ID" value="NZ_CP053716.1"/>
</dbReference>
<feature type="compositionally biased region" description="Low complexity" evidence="1">
    <location>
        <begin position="25"/>
        <end position="38"/>
    </location>
</feature>
<dbReference type="KEGG" id="bwa:HLV38_01635"/>
<gene>
    <name evidence="3" type="ORF">HLV38_01635</name>
</gene>
<keyword evidence="2" id="KW-0472">Membrane</keyword>
<name>A0A6M8J5K7_9ACTN</name>
<evidence type="ECO:0000313" key="4">
    <source>
        <dbReference type="Proteomes" id="UP000503297"/>
    </source>
</evidence>